<gene>
    <name evidence="1" type="ORF">RHRU231_450184</name>
</gene>
<accession>A0A098BLD8</accession>
<sequence length="54" mass="6191">MKTPLRNVRVPDELWDAARERAEAEGRHVSDVVREALRKYTKPPRGVRITPPVA</sequence>
<protein>
    <submittedName>
        <fullName evidence="1">Uncharacterized protein</fullName>
    </submittedName>
</protein>
<evidence type="ECO:0000313" key="2">
    <source>
        <dbReference type="Proteomes" id="UP000042997"/>
    </source>
</evidence>
<name>A0A098BLD8_9NOCA</name>
<dbReference type="InterPro" id="IPR010985">
    <property type="entry name" value="Ribbon_hlx_hlx"/>
</dbReference>
<reference evidence="1 2" key="1">
    <citation type="journal article" date="2014" name="Genome Announc.">
        <title>Draft Genome Sequence of Propane- and Butane-Oxidizing Actinobacterium Rhodococcus ruber IEGM 231.</title>
        <authorList>
            <person name="Ivshina I.B."/>
            <person name="Kuyukina M.S."/>
            <person name="Krivoruchko A.V."/>
            <person name="Barbe V."/>
            <person name="Fischer C."/>
        </authorList>
    </citation>
    <scope>NUCLEOTIDE SEQUENCE [LARGE SCALE GENOMIC DNA]</scope>
</reference>
<proteinExistence type="predicted"/>
<organism evidence="1 2">
    <name type="scientific">Rhodococcus ruber</name>
    <dbReference type="NCBI Taxonomy" id="1830"/>
    <lineage>
        <taxon>Bacteria</taxon>
        <taxon>Bacillati</taxon>
        <taxon>Actinomycetota</taxon>
        <taxon>Actinomycetes</taxon>
        <taxon>Mycobacteriales</taxon>
        <taxon>Nocardiaceae</taxon>
        <taxon>Rhodococcus</taxon>
    </lineage>
</organism>
<evidence type="ECO:0000313" key="1">
    <source>
        <dbReference type="EMBL" id="CDZ89017.1"/>
    </source>
</evidence>
<dbReference type="AlphaFoldDB" id="A0A098BLD8"/>
<dbReference type="EMBL" id="CCSD01000056">
    <property type="protein sequence ID" value="CDZ89017.1"/>
    <property type="molecule type" value="Genomic_DNA"/>
</dbReference>
<dbReference type="GO" id="GO:0006355">
    <property type="term" value="P:regulation of DNA-templated transcription"/>
    <property type="evidence" value="ECO:0007669"/>
    <property type="project" value="InterPro"/>
</dbReference>
<dbReference type="SUPFAM" id="SSF47598">
    <property type="entry name" value="Ribbon-helix-helix"/>
    <property type="match status" value="1"/>
</dbReference>
<dbReference type="RefSeq" id="WP_082061268.1">
    <property type="nucleotide sequence ID" value="NZ_JAPWIU010000073.1"/>
</dbReference>
<dbReference type="Proteomes" id="UP000042997">
    <property type="component" value="Unassembled WGS sequence"/>
</dbReference>